<protein>
    <submittedName>
        <fullName evidence="1">Zinc finger protein 280A</fullName>
    </submittedName>
</protein>
<dbReference type="EMBL" id="NIRI02000056">
    <property type="protein sequence ID" value="KAG5444558.1"/>
    <property type="molecule type" value="Genomic_DNA"/>
</dbReference>
<name>A0A3R7C577_CLOSI</name>
<dbReference type="AlphaFoldDB" id="A0A3R7C577"/>
<dbReference type="InParanoid" id="A0A3R7C577"/>
<comment type="caution">
    <text evidence="1">The sequence shown here is derived from an EMBL/GenBank/DDBJ whole genome shotgun (WGS) entry which is preliminary data.</text>
</comment>
<keyword evidence="2" id="KW-1185">Reference proteome</keyword>
<dbReference type="Proteomes" id="UP000286415">
    <property type="component" value="Unassembled WGS sequence"/>
</dbReference>
<dbReference type="Gene3D" id="3.30.160.60">
    <property type="entry name" value="Classic Zinc Finger"/>
    <property type="match status" value="1"/>
</dbReference>
<dbReference type="OrthoDB" id="10032537at2759"/>
<proteinExistence type="predicted"/>
<reference evidence="1 2" key="1">
    <citation type="journal article" date="2018" name="Biotechnol. Adv.">
        <title>Improved genomic resources and new bioinformatic workflow for the carcinogenic parasite Clonorchis sinensis: Biotechnological implications.</title>
        <authorList>
            <person name="Wang D."/>
            <person name="Korhonen P.K."/>
            <person name="Gasser R.B."/>
            <person name="Young N.D."/>
        </authorList>
    </citation>
    <scope>NUCLEOTIDE SEQUENCE [LARGE SCALE GENOMIC DNA]</scope>
    <source>
        <strain evidence="1">Cs-k2</strain>
    </source>
</reference>
<sequence>MRMTSNPFSKQTKILECTTHRVAENSSTAHNRFRRSWGSSENHSLQTTNTTAEQFVPQTASQLLMQQRDAVPVSEASDSTNARTGEHVATVGMLACRICGKEANSELALAHHLQSTHREREMPYVCRLCLFRSSLFEDILEHFKKVNSSLSRNLSGIPYNNNSSSSFGHNNKNIHRF</sequence>
<accession>A0A3R7C577</accession>
<dbReference type="STRING" id="79923.A0A3R7C577"/>
<gene>
    <name evidence="1" type="ORF">CSKR_108076</name>
</gene>
<reference evidence="1 2" key="2">
    <citation type="journal article" date="2021" name="Genomics">
        <title>High-quality reference genome for Clonorchis sinensis.</title>
        <authorList>
            <person name="Young N.D."/>
            <person name="Stroehlein A.J."/>
            <person name="Kinkar L."/>
            <person name="Wang T."/>
            <person name="Sohn W.M."/>
            <person name="Chang B.C.H."/>
            <person name="Kaur P."/>
            <person name="Weisz D."/>
            <person name="Dudchenko O."/>
            <person name="Aiden E.L."/>
            <person name="Korhonen P.K."/>
            <person name="Gasser R.B."/>
        </authorList>
    </citation>
    <scope>NUCLEOTIDE SEQUENCE [LARGE SCALE GENOMIC DNA]</scope>
    <source>
        <strain evidence="1">Cs-k2</strain>
    </source>
</reference>
<organism evidence="1 2">
    <name type="scientific">Clonorchis sinensis</name>
    <name type="common">Chinese liver fluke</name>
    <dbReference type="NCBI Taxonomy" id="79923"/>
    <lineage>
        <taxon>Eukaryota</taxon>
        <taxon>Metazoa</taxon>
        <taxon>Spiralia</taxon>
        <taxon>Lophotrochozoa</taxon>
        <taxon>Platyhelminthes</taxon>
        <taxon>Trematoda</taxon>
        <taxon>Digenea</taxon>
        <taxon>Opisthorchiida</taxon>
        <taxon>Opisthorchiata</taxon>
        <taxon>Opisthorchiidae</taxon>
        <taxon>Clonorchis</taxon>
    </lineage>
</organism>
<evidence type="ECO:0000313" key="1">
    <source>
        <dbReference type="EMBL" id="KAG5444558.1"/>
    </source>
</evidence>
<evidence type="ECO:0000313" key="2">
    <source>
        <dbReference type="Proteomes" id="UP000286415"/>
    </source>
</evidence>